<dbReference type="OrthoDB" id="6578324at2"/>
<dbReference type="HOGENOM" id="CLU_185147_0_0_6"/>
<keyword evidence="2" id="KW-1185">Reference proteome</keyword>
<dbReference type="RefSeq" id="WP_002444448.1">
    <property type="nucleotide sequence ID" value="NC_017910.1"/>
</dbReference>
<organism evidence="1 2">
    <name type="scientific">Shimwellia blattae (strain ATCC 29907 / DSM 4481 / JCM 1650 / NBRC 105725 / CDC 9005-74)</name>
    <name type="common">Escherichia blattae</name>
    <dbReference type="NCBI Taxonomy" id="630626"/>
    <lineage>
        <taxon>Bacteria</taxon>
        <taxon>Pseudomonadati</taxon>
        <taxon>Pseudomonadota</taxon>
        <taxon>Gammaproteobacteria</taxon>
        <taxon>Enterobacterales</taxon>
        <taxon>Enterobacteriaceae</taxon>
        <taxon>Shimwellia</taxon>
    </lineage>
</organism>
<accession>K6WLU8</accession>
<evidence type="ECO:0000313" key="1">
    <source>
        <dbReference type="EMBL" id="AFJ46004.1"/>
    </source>
</evidence>
<evidence type="ECO:0000313" key="2">
    <source>
        <dbReference type="Proteomes" id="UP000001955"/>
    </source>
</evidence>
<dbReference type="eggNOG" id="ENOG5032Z93">
    <property type="taxonomic scope" value="Bacteria"/>
</dbReference>
<dbReference type="KEGG" id="ebt:EBL_c08840"/>
<gene>
    <name evidence="1" type="ordered locus">EBL_c08840</name>
</gene>
<dbReference type="EMBL" id="CP001560">
    <property type="protein sequence ID" value="AFJ46004.1"/>
    <property type="molecule type" value="Genomic_DNA"/>
</dbReference>
<accession>I2B650</accession>
<name>I2B650_SHIBC</name>
<sequence length="74" mass="8549">MSGSESNVRISDVIPNFIDTAVNFMASTQAFREYLHNAPRTDITPAGLSDDKARHYFECLSYYREIYQPVSRQR</sequence>
<evidence type="ECO:0008006" key="3">
    <source>
        <dbReference type="Google" id="ProtNLM"/>
    </source>
</evidence>
<proteinExistence type="predicted"/>
<dbReference type="AlphaFoldDB" id="I2B650"/>
<dbReference type="Proteomes" id="UP000001955">
    <property type="component" value="Chromosome"/>
</dbReference>
<dbReference type="PATRIC" id="fig|630626.3.peg.863"/>
<reference evidence="1 2" key="1">
    <citation type="journal article" date="2012" name="J. Bacteriol.">
        <title>Complete genome sequence of the B12-producing Shimwellia blattae strain DSM 4481, isolated from a cockroach.</title>
        <authorList>
            <person name="Brzuszkiewicz E."/>
            <person name="Waschkowitz T."/>
            <person name="Wiezer A."/>
            <person name="Daniel R."/>
        </authorList>
    </citation>
    <scope>NUCLEOTIDE SEQUENCE [LARGE SCALE GENOMIC DNA]</scope>
    <source>
        <strain evidence="2">ATCC 29907 / DSM 4481 / JCM 1650 / NBRC 105725 / CDC 9005-74</strain>
    </source>
</reference>
<protein>
    <recommendedName>
        <fullName evidence="3">Cytoplasmic protein</fullName>
    </recommendedName>
</protein>